<dbReference type="GO" id="GO:0016747">
    <property type="term" value="F:acyltransferase activity, transferring groups other than amino-acyl groups"/>
    <property type="evidence" value="ECO:0007669"/>
    <property type="project" value="InterPro"/>
</dbReference>
<dbReference type="AlphaFoldDB" id="A0A386PT61"/>
<dbReference type="SUPFAM" id="SSF55729">
    <property type="entry name" value="Acyl-CoA N-acyltransferases (Nat)"/>
    <property type="match status" value="1"/>
</dbReference>
<dbReference type="InterPro" id="IPR000182">
    <property type="entry name" value="GNAT_dom"/>
</dbReference>
<name>A0A386PT61_9LACO</name>
<protein>
    <submittedName>
        <fullName evidence="2">GNAT family N-acetyltransferase</fullName>
    </submittedName>
</protein>
<dbReference type="Proteomes" id="UP000267208">
    <property type="component" value="Chromosome"/>
</dbReference>
<evidence type="ECO:0000313" key="3">
    <source>
        <dbReference type="Proteomes" id="UP000267208"/>
    </source>
</evidence>
<sequence length="158" mass="18142">MKIRLVEYDPTVITQSMLDDYQLNEDEPISKPKSLIKRSQSNSNMTPIMILDDKRLVGSFCLHTNDGPLAYGGNFGTDILVRAFSIDSRFRRKDFALVALLQLPEFIYFHYKEIERIIIAVNHNNLPAQALYVKAGFVDTQRRAVGKLGELFIYQKDI</sequence>
<dbReference type="Pfam" id="PF00583">
    <property type="entry name" value="Acetyltransf_1"/>
    <property type="match status" value="1"/>
</dbReference>
<keyword evidence="2" id="KW-0808">Transferase</keyword>
<keyword evidence="3" id="KW-1185">Reference proteome</keyword>
<dbReference type="KEGG" id="lzh:D1B17_05025"/>
<evidence type="ECO:0000313" key="2">
    <source>
        <dbReference type="EMBL" id="AYE38025.1"/>
    </source>
</evidence>
<evidence type="ECO:0000259" key="1">
    <source>
        <dbReference type="PROSITE" id="PS51186"/>
    </source>
</evidence>
<gene>
    <name evidence="2" type="ORF">D1B17_05025</name>
</gene>
<dbReference type="RefSeq" id="WP_120142268.1">
    <property type="nucleotide sequence ID" value="NZ_CP031933.2"/>
</dbReference>
<organism evidence="2 3">
    <name type="scientific">Companilactobacillus zhachilii</name>
    <dbReference type="NCBI Taxonomy" id="2304606"/>
    <lineage>
        <taxon>Bacteria</taxon>
        <taxon>Bacillati</taxon>
        <taxon>Bacillota</taxon>
        <taxon>Bacilli</taxon>
        <taxon>Lactobacillales</taxon>
        <taxon>Lactobacillaceae</taxon>
        <taxon>Companilactobacillus</taxon>
    </lineage>
</organism>
<dbReference type="Gene3D" id="3.40.630.30">
    <property type="match status" value="1"/>
</dbReference>
<reference evidence="3" key="1">
    <citation type="submission" date="2018-08" db="EMBL/GenBank/DDBJ databases">
        <title>Genome of Lactobacillus sp. HBUAS52074.</title>
        <authorList>
            <person name="Guo Z."/>
            <person name="Zhang Z.D."/>
        </authorList>
    </citation>
    <scope>NUCLEOTIDE SEQUENCE [LARGE SCALE GENOMIC DNA]</scope>
    <source>
        <strain evidence="3">HBUAS52074</strain>
    </source>
</reference>
<proteinExistence type="predicted"/>
<feature type="domain" description="N-acetyltransferase" evidence="1">
    <location>
        <begin position="3"/>
        <end position="158"/>
    </location>
</feature>
<dbReference type="PROSITE" id="PS51186">
    <property type="entry name" value="GNAT"/>
    <property type="match status" value="1"/>
</dbReference>
<dbReference type="OrthoDB" id="66776at2"/>
<dbReference type="InterPro" id="IPR016181">
    <property type="entry name" value="Acyl_CoA_acyltransferase"/>
</dbReference>
<dbReference type="EMBL" id="CP031933">
    <property type="protein sequence ID" value="AYE38025.1"/>
    <property type="molecule type" value="Genomic_DNA"/>
</dbReference>
<accession>A0A386PT61</accession>